<dbReference type="InterPro" id="IPR042266">
    <property type="entry name" value="PPPDE_sf"/>
</dbReference>
<evidence type="ECO:0000259" key="5">
    <source>
        <dbReference type="PROSITE" id="PS51858"/>
    </source>
</evidence>
<dbReference type="InterPro" id="IPR011989">
    <property type="entry name" value="ARM-like"/>
</dbReference>
<keyword evidence="2" id="KW-0645">Protease</keyword>
<dbReference type="AlphaFoldDB" id="A0AAD9UHV1"/>
<reference evidence="6" key="1">
    <citation type="journal article" date="2023" name="Mol. Biol. Evol.">
        <title>Third-Generation Sequencing Reveals the Adaptive Role of the Epigenome in Three Deep-Sea Polychaetes.</title>
        <authorList>
            <person name="Perez M."/>
            <person name="Aroh O."/>
            <person name="Sun Y."/>
            <person name="Lan Y."/>
            <person name="Juniper S.K."/>
            <person name="Young C.R."/>
            <person name="Angers B."/>
            <person name="Qian P.Y."/>
        </authorList>
    </citation>
    <scope>NUCLEOTIDE SEQUENCE</scope>
    <source>
        <strain evidence="6">R07B-5</strain>
    </source>
</reference>
<keyword evidence="7" id="KW-1185">Reference proteome</keyword>
<sequence>MAASQWPVKVYIYDISKGLAKSISLPLLGKQIEGIWHTAVVIYDQEFFYGGSGIESCAPGHTVLGHPDTVIELGVTEVPCDIFMDHLKELSKTRFRCHDYNLMSHNCNTFTNDVAVFLTGRNIPRYVTDLPQDILNSPFGAMMKPFLDSMSVNPEGGHALFEPSSHDLTAQGSASSLSQAARPKASMSDTASGTGQETTAIPEAAMFTDDSVRQQINEMRSTFKAALQGREWKLLNEVIDYVSTANCLWSLGRDHIKLFGTLLHGNSLDTTLKVLVGRLLTLAVTHSGVVDMLRFDKKMSLMRMVSSADRLPPAVQVTLAKTLANCGSCKAGHEWLLNSTDWPIDSLVTNNKKIVCKNCIDWLLHEDSDLNSSAAALAYVLTRYKISEDVAMEIGTALIQLATKSFTHTVGEHILQSMHHCMAINSEVVDLASIMQLDLGKFASLSAKLKSLTKKIQDKMAPTS</sequence>
<dbReference type="InterPro" id="IPR008580">
    <property type="entry name" value="PPPDE_dom"/>
</dbReference>
<dbReference type="EMBL" id="JAODUO010000093">
    <property type="protein sequence ID" value="KAK2189925.1"/>
    <property type="molecule type" value="Genomic_DNA"/>
</dbReference>
<evidence type="ECO:0000256" key="4">
    <source>
        <dbReference type="SAM" id="MobiDB-lite"/>
    </source>
</evidence>
<evidence type="ECO:0000313" key="7">
    <source>
        <dbReference type="Proteomes" id="UP001209878"/>
    </source>
</evidence>
<feature type="region of interest" description="Disordered" evidence="4">
    <location>
        <begin position="158"/>
        <end position="202"/>
    </location>
</feature>
<keyword evidence="3" id="KW-0378">Hydrolase</keyword>
<evidence type="ECO:0000256" key="1">
    <source>
        <dbReference type="ARBA" id="ARBA00008140"/>
    </source>
</evidence>
<proteinExistence type="inferred from homology"/>
<evidence type="ECO:0000256" key="3">
    <source>
        <dbReference type="ARBA" id="ARBA00022801"/>
    </source>
</evidence>
<comment type="similarity">
    <text evidence="1">Belongs to the DeSI family.</text>
</comment>
<evidence type="ECO:0000256" key="2">
    <source>
        <dbReference type="ARBA" id="ARBA00022670"/>
    </source>
</evidence>
<dbReference type="GO" id="GO:0008233">
    <property type="term" value="F:peptidase activity"/>
    <property type="evidence" value="ECO:0007669"/>
    <property type="project" value="UniProtKB-KW"/>
</dbReference>
<dbReference type="Pfam" id="PF05903">
    <property type="entry name" value="Peptidase_C97"/>
    <property type="match status" value="1"/>
</dbReference>
<dbReference type="PANTHER" id="PTHR12378">
    <property type="entry name" value="DESUMOYLATING ISOPEPTIDASE"/>
    <property type="match status" value="1"/>
</dbReference>
<dbReference type="PROSITE" id="PS51858">
    <property type="entry name" value="PPPDE"/>
    <property type="match status" value="1"/>
</dbReference>
<protein>
    <recommendedName>
        <fullName evidence="5">PPPDE domain-containing protein</fullName>
    </recommendedName>
</protein>
<dbReference type="Gene3D" id="3.90.1720.30">
    <property type="entry name" value="PPPDE domains"/>
    <property type="match status" value="1"/>
</dbReference>
<gene>
    <name evidence="6" type="ORF">NP493_93g01037</name>
</gene>
<accession>A0AAD9UHV1</accession>
<dbReference type="GO" id="GO:0070646">
    <property type="term" value="P:protein modification by small protein removal"/>
    <property type="evidence" value="ECO:0007669"/>
    <property type="project" value="TreeGrafter"/>
</dbReference>
<organism evidence="6 7">
    <name type="scientific">Ridgeia piscesae</name>
    <name type="common">Tubeworm</name>
    <dbReference type="NCBI Taxonomy" id="27915"/>
    <lineage>
        <taxon>Eukaryota</taxon>
        <taxon>Metazoa</taxon>
        <taxon>Spiralia</taxon>
        <taxon>Lophotrochozoa</taxon>
        <taxon>Annelida</taxon>
        <taxon>Polychaeta</taxon>
        <taxon>Sedentaria</taxon>
        <taxon>Canalipalpata</taxon>
        <taxon>Sabellida</taxon>
        <taxon>Siboglinidae</taxon>
        <taxon>Ridgeia</taxon>
    </lineage>
</organism>
<dbReference type="Gene3D" id="1.25.10.10">
    <property type="entry name" value="Leucine-rich Repeat Variant"/>
    <property type="match status" value="1"/>
</dbReference>
<feature type="compositionally biased region" description="Low complexity" evidence="4">
    <location>
        <begin position="170"/>
        <end position="181"/>
    </location>
</feature>
<name>A0AAD9UHV1_RIDPI</name>
<comment type="caution">
    <text evidence="6">The sequence shown here is derived from an EMBL/GenBank/DDBJ whole genome shotgun (WGS) entry which is preliminary data.</text>
</comment>
<evidence type="ECO:0000313" key="6">
    <source>
        <dbReference type="EMBL" id="KAK2189925.1"/>
    </source>
</evidence>
<dbReference type="SMART" id="SM01179">
    <property type="entry name" value="DUF862"/>
    <property type="match status" value="1"/>
</dbReference>
<feature type="domain" description="PPPDE" evidence="5">
    <location>
        <begin position="6"/>
        <end position="148"/>
    </location>
</feature>
<dbReference type="GO" id="GO:0006508">
    <property type="term" value="P:proteolysis"/>
    <property type="evidence" value="ECO:0007669"/>
    <property type="project" value="UniProtKB-KW"/>
</dbReference>
<dbReference type="PANTHER" id="PTHR12378:SF7">
    <property type="entry name" value="DESUMOYLATING ISOPEPTIDASE 1"/>
    <property type="match status" value="1"/>
</dbReference>
<feature type="compositionally biased region" description="Polar residues" evidence="4">
    <location>
        <begin position="187"/>
        <end position="199"/>
    </location>
</feature>
<dbReference type="Proteomes" id="UP001209878">
    <property type="component" value="Unassembled WGS sequence"/>
</dbReference>